<feature type="binding site" evidence="14">
    <location>
        <position position="195"/>
    </location>
    <ligand>
        <name>ATP</name>
        <dbReference type="ChEBI" id="CHEBI:30616"/>
    </ligand>
</feature>
<dbReference type="NCBIfam" id="TIGR00057">
    <property type="entry name" value="L-threonylcarbamoyladenylate synthase"/>
    <property type="match status" value="1"/>
</dbReference>
<dbReference type="InterPro" id="IPR050156">
    <property type="entry name" value="TC-AMP_synthase_SUA5"/>
</dbReference>
<dbReference type="GO" id="GO:0003725">
    <property type="term" value="F:double-stranded RNA binding"/>
    <property type="evidence" value="ECO:0007669"/>
    <property type="project" value="UniProtKB-UniRule"/>
</dbReference>
<feature type="binding site" evidence="14">
    <location>
        <position position="67"/>
    </location>
    <ligand>
        <name>L-threonine</name>
        <dbReference type="ChEBI" id="CHEBI:57926"/>
    </ligand>
</feature>
<name>A0A9D1L3S6_9BACT</name>
<dbReference type="InterPro" id="IPR006070">
    <property type="entry name" value="Sua5-like_dom"/>
</dbReference>
<evidence type="ECO:0000256" key="4">
    <source>
        <dbReference type="ARBA" id="ARBA00015492"/>
    </source>
</evidence>
<feature type="binding site" evidence="14">
    <location>
        <position position="62"/>
    </location>
    <ligand>
        <name>ATP</name>
        <dbReference type="ChEBI" id="CHEBI:30616"/>
    </ligand>
</feature>
<dbReference type="Gene3D" id="3.90.870.10">
    <property type="entry name" value="DHBP synthase"/>
    <property type="match status" value="1"/>
</dbReference>
<dbReference type="Pfam" id="PF01300">
    <property type="entry name" value="Sua5_yciO_yrdC"/>
    <property type="match status" value="1"/>
</dbReference>
<gene>
    <name evidence="16" type="ORF">IAD49_04960</name>
</gene>
<evidence type="ECO:0000313" key="16">
    <source>
        <dbReference type="EMBL" id="HIU22911.1"/>
    </source>
</evidence>
<feature type="binding site" evidence="14">
    <location>
        <position position="58"/>
    </location>
    <ligand>
        <name>ATP</name>
        <dbReference type="ChEBI" id="CHEBI:30616"/>
    </ligand>
</feature>
<keyword evidence="7 13" id="KW-0819">tRNA processing</keyword>
<evidence type="ECO:0000256" key="6">
    <source>
        <dbReference type="ARBA" id="ARBA00022679"/>
    </source>
</evidence>
<dbReference type="InterPro" id="IPR038385">
    <property type="entry name" value="Sua5/YwlC_C"/>
</dbReference>
<dbReference type="EMBL" id="DVML01000027">
    <property type="protein sequence ID" value="HIU22911.1"/>
    <property type="molecule type" value="Genomic_DNA"/>
</dbReference>
<evidence type="ECO:0000256" key="8">
    <source>
        <dbReference type="ARBA" id="ARBA00022695"/>
    </source>
</evidence>
<dbReference type="FunFam" id="3.90.870.10:FF:000009">
    <property type="entry name" value="Threonylcarbamoyl-AMP synthase, putative"/>
    <property type="match status" value="1"/>
</dbReference>
<dbReference type="PIRSF" id="PIRSF004930">
    <property type="entry name" value="Tln_factor_SUA5"/>
    <property type="match status" value="1"/>
</dbReference>
<evidence type="ECO:0000256" key="1">
    <source>
        <dbReference type="ARBA" id="ARBA00004496"/>
    </source>
</evidence>
<dbReference type="InterPro" id="IPR017945">
    <property type="entry name" value="DHBP_synth_RibB-like_a/b_dom"/>
</dbReference>
<dbReference type="InterPro" id="IPR005145">
    <property type="entry name" value="Sua5_C"/>
</dbReference>
<evidence type="ECO:0000256" key="2">
    <source>
        <dbReference type="ARBA" id="ARBA00007663"/>
    </source>
</evidence>
<evidence type="ECO:0000256" key="13">
    <source>
        <dbReference type="PIRNR" id="PIRNR004930"/>
    </source>
</evidence>
<comment type="function">
    <text evidence="13">Required for the formation of a threonylcarbamoyl group on adenosine at position 37 (t(6)A37) in tRNAs that read codons beginning with adenine.</text>
</comment>
<evidence type="ECO:0000259" key="15">
    <source>
        <dbReference type="PROSITE" id="PS51163"/>
    </source>
</evidence>
<proteinExistence type="inferred from homology"/>
<evidence type="ECO:0000256" key="11">
    <source>
        <dbReference type="ARBA" id="ARBA00029774"/>
    </source>
</evidence>
<evidence type="ECO:0000256" key="10">
    <source>
        <dbReference type="ARBA" id="ARBA00022840"/>
    </source>
</evidence>
<organism evidence="16 17">
    <name type="scientific">Candidatus Fimihabitans intestinipullorum</name>
    <dbReference type="NCBI Taxonomy" id="2840820"/>
    <lineage>
        <taxon>Bacteria</taxon>
        <taxon>Bacillati</taxon>
        <taxon>Mycoplasmatota</taxon>
        <taxon>Mycoplasmatota incertae sedis</taxon>
        <taxon>Candidatus Fimihabitans</taxon>
    </lineage>
</organism>
<dbReference type="SUPFAM" id="SSF55821">
    <property type="entry name" value="YrdC/RibB"/>
    <property type="match status" value="1"/>
</dbReference>
<dbReference type="PANTHER" id="PTHR17490">
    <property type="entry name" value="SUA5"/>
    <property type="match status" value="1"/>
</dbReference>
<keyword evidence="6 13" id="KW-0808">Transferase</keyword>
<protein>
    <recommendedName>
        <fullName evidence="4 13">Threonylcarbamoyl-AMP synthase</fullName>
        <shortName evidence="13">TC-AMP synthase</shortName>
        <ecNumber evidence="3 13">2.7.7.87</ecNumber>
    </recommendedName>
    <alternativeName>
        <fullName evidence="11 13">L-threonylcarbamoyladenylate synthase</fullName>
    </alternativeName>
</protein>
<evidence type="ECO:0000256" key="9">
    <source>
        <dbReference type="ARBA" id="ARBA00022741"/>
    </source>
</evidence>
<dbReference type="PANTHER" id="PTHR17490:SF16">
    <property type="entry name" value="THREONYLCARBAMOYL-AMP SYNTHASE"/>
    <property type="match status" value="1"/>
</dbReference>
<dbReference type="GO" id="GO:0005524">
    <property type="term" value="F:ATP binding"/>
    <property type="evidence" value="ECO:0007669"/>
    <property type="project" value="UniProtKB-UniRule"/>
</dbReference>
<evidence type="ECO:0000313" key="17">
    <source>
        <dbReference type="Proteomes" id="UP000824087"/>
    </source>
</evidence>
<feature type="binding site" evidence="14">
    <location>
        <position position="181"/>
    </location>
    <ligand>
        <name>L-threonine</name>
        <dbReference type="ChEBI" id="CHEBI:57926"/>
    </ligand>
</feature>
<comment type="catalytic activity">
    <reaction evidence="12 13">
        <text>L-threonine + hydrogencarbonate + ATP = L-threonylcarbamoyladenylate + diphosphate + H2O</text>
        <dbReference type="Rhea" id="RHEA:36407"/>
        <dbReference type="ChEBI" id="CHEBI:15377"/>
        <dbReference type="ChEBI" id="CHEBI:17544"/>
        <dbReference type="ChEBI" id="CHEBI:30616"/>
        <dbReference type="ChEBI" id="CHEBI:33019"/>
        <dbReference type="ChEBI" id="CHEBI:57926"/>
        <dbReference type="ChEBI" id="CHEBI:73682"/>
        <dbReference type="EC" id="2.7.7.87"/>
    </reaction>
</comment>
<feature type="binding site" evidence="14">
    <location>
        <position position="151"/>
    </location>
    <ligand>
        <name>ATP</name>
        <dbReference type="ChEBI" id="CHEBI:30616"/>
    </ligand>
</feature>
<feature type="binding site" evidence="14">
    <location>
        <position position="117"/>
    </location>
    <ligand>
        <name>ATP</name>
        <dbReference type="ChEBI" id="CHEBI:30616"/>
    </ligand>
</feature>
<dbReference type="AlphaFoldDB" id="A0A9D1L3S6"/>
<keyword evidence="5 13" id="KW-0963">Cytoplasm</keyword>
<dbReference type="Gene3D" id="3.40.50.11030">
    <property type="entry name" value="Threonylcarbamoyl-AMP synthase, C-terminal domain"/>
    <property type="match status" value="1"/>
</dbReference>
<dbReference type="PROSITE" id="PS51163">
    <property type="entry name" value="YRDC"/>
    <property type="match status" value="1"/>
</dbReference>
<evidence type="ECO:0000256" key="5">
    <source>
        <dbReference type="ARBA" id="ARBA00022490"/>
    </source>
</evidence>
<dbReference type="GO" id="GO:0000049">
    <property type="term" value="F:tRNA binding"/>
    <property type="evidence" value="ECO:0007669"/>
    <property type="project" value="TreeGrafter"/>
</dbReference>
<evidence type="ECO:0000256" key="7">
    <source>
        <dbReference type="ARBA" id="ARBA00022694"/>
    </source>
</evidence>
<feature type="binding site" evidence="14">
    <location>
        <position position="121"/>
    </location>
    <ligand>
        <name>L-threonine</name>
        <dbReference type="ChEBI" id="CHEBI:57926"/>
    </ligand>
</feature>
<reference evidence="16" key="1">
    <citation type="submission" date="2020-10" db="EMBL/GenBank/DDBJ databases">
        <authorList>
            <person name="Gilroy R."/>
        </authorList>
    </citation>
    <scope>NUCLEOTIDE SEQUENCE</scope>
    <source>
        <strain evidence="16">CHK197-8231</strain>
    </source>
</reference>
<dbReference type="EC" id="2.7.7.87" evidence="3 13"/>
<comment type="caution">
    <text evidence="16">The sequence shown here is derived from an EMBL/GenBank/DDBJ whole genome shotgun (WGS) entry which is preliminary data.</text>
</comment>
<evidence type="ECO:0000256" key="3">
    <source>
        <dbReference type="ARBA" id="ARBA00012584"/>
    </source>
</evidence>
<feature type="binding site" evidence="14">
    <location>
        <position position="141"/>
    </location>
    <ligand>
        <name>L-threonine</name>
        <dbReference type="ChEBI" id="CHEBI:57926"/>
    </ligand>
</feature>
<accession>A0A9D1L3S6</accession>
<reference evidence="16" key="2">
    <citation type="journal article" date="2021" name="PeerJ">
        <title>Extensive microbial diversity within the chicken gut microbiome revealed by metagenomics and culture.</title>
        <authorList>
            <person name="Gilroy R."/>
            <person name="Ravi A."/>
            <person name="Getino M."/>
            <person name="Pursley I."/>
            <person name="Horton D.L."/>
            <person name="Alikhan N.F."/>
            <person name="Baker D."/>
            <person name="Gharbi K."/>
            <person name="Hall N."/>
            <person name="Watson M."/>
            <person name="Adriaenssens E.M."/>
            <person name="Foster-Nyarko E."/>
            <person name="Jarju S."/>
            <person name="Secka A."/>
            <person name="Antonio M."/>
            <person name="Oren A."/>
            <person name="Chaudhuri R.R."/>
            <person name="La Ragione R."/>
            <person name="Hildebrand F."/>
            <person name="Pallen M.J."/>
        </authorList>
    </citation>
    <scope>NUCLEOTIDE SEQUENCE</scope>
    <source>
        <strain evidence="16">CHK197-8231</strain>
    </source>
</reference>
<evidence type="ECO:0000256" key="14">
    <source>
        <dbReference type="PIRSR" id="PIRSR004930-1"/>
    </source>
</evidence>
<dbReference type="GO" id="GO:0005737">
    <property type="term" value="C:cytoplasm"/>
    <property type="evidence" value="ECO:0007669"/>
    <property type="project" value="UniProtKB-SubCell"/>
</dbReference>
<feature type="binding site" evidence="14">
    <location>
        <position position="143"/>
    </location>
    <ligand>
        <name>ATP</name>
        <dbReference type="ChEBI" id="CHEBI:30616"/>
    </ligand>
</feature>
<keyword evidence="10 13" id="KW-0067">ATP-binding</keyword>
<dbReference type="Pfam" id="PF03481">
    <property type="entry name" value="Sua5_C"/>
    <property type="match status" value="1"/>
</dbReference>
<feature type="binding site" evidence="14">
    <location>
        <position position="35"/>
    </location>
    <ligand>
        <name>L-threonine</name>
        <dbReference type="ChEBI" id="CHEBI:57926"/>
    </ligand>
</feature>
<keyword evidence="8 13" id="KW-0548">Nucleotidyltransferase</keyword>
<dbReference type="Proteomes" id="UP000824087">
    <property type="component" value="Unassembled WGS sequence"/>
</dbReference>
<keyword evidence="9 13" id="KW-0547">Nucleotide-binding</keyword>
<comment type="subcellular location">
    <subcellularLocation>
        <location evidence="1 13">Cytoplasm</location>
    </subcellularLocation>
</comment>
<dbReference type="InterPro" id="IPR010923">
    <property type="entry name" value="T(6)A37_SUA5"/>
</dbReference>
<sequence>MTKIYDFKQSINKEELQKTAQVLRDGGLVIFPTETVYGVGANALKEDAVDYIFEAKGRANDNPLIVHIHDFKQLDELACDINDMEKKLIDAFFPGPFTLILKKKAIVPDNVSAHLDTVGIRMPSNKIAHEILKCADVPVAAPSANISSRPSGTNIEDIKEEFEGKVDIIIDGGPSDIGIESTVVRVIDEIPTILRPGKITPEDIKEVVGIVSIDKHIFEKAEGVVRSPGMKYKHYAPKSPCTLIYSDDEKTQIDLVNENVTAGTVVIGFKEHENKIHCDKFVSHGSIHNYDEISHNIFTLLRKVDTYNPTQILIEGVKKEGLGIAIMNRLIRSSNYHYIEK</sequence>
<dbReference type="GO" id="GO:0061710">
    <property type="term" value="F:L-threonylcarbamoyladenylate synthase"/>
    <property type="evidence" value="ECO:0007669"/>
    <property type="project" value="UniProtKB-EC"/>
</dbReference>
<feature type="binding site" evidence="14">
    <location>
        <position position="235"/>
    </location>
    <ligand>
        <name>ATP</name>
        <dbReference type="ChEBI" id="CHEBI:30616"/>
    </ligand>
</feature>
<evidence type="ECO:0000256" key="12">
    <source>
        <dbReference type="ARBA" id="ARBA00048366"/>
    </source>
</evidence>
<feature type="domain" description="YrdC-like" evidence="15">
    <location>
        <begin position="13"/>
        <end position="199"/>
    </location>
</feature>
<comment type="similarity">
    <text evidence="2 13">Belongs to the SUA5 family.</text>
</comment>
<dbReference type="GO" id="GO:0008033">
    <property type="term" value="P:tRNA processing"/>
    <property type="evidence" value="ECO:0007669"/>
    <property type="project" value="UniProtKB-KW"/>
</dbReference>
<dbReference type="GO" id="GO:0006450">
    <property type="term" value="P:regulation of translational fidelity"/>
    <property type="evidence" value="ECO:0007669"/>
    <property type="project" value="TreeGrafter"/>
</dbReference>